<accession>A0ACC1RP50</accession>
<gene>
    <name evidence="1" type="ORF">NM208_g12308</name>
</gene>
<reference evidence="1" key="1">
    <citation type="submission" date="2022-08" db="EMBL/GenBank/DDBJ databases">
        <title>Genome Sequence of Fusarium decemcellulare.</title>
        <authorList>
            <person name="Buettner E."/>
        </authorList>
    </citation>
    <scope>NUCLEOTIDE SEQUENCE</scope>
    <source>
        <strain evidence="1">Babe19</strain>
    </source>
</reference>
<dbReference type="Proteomes" id="UP001148629">
    <property type="component" value="Unassembled WGS sequence"/>
</dbReference>
<keyword evidence="2" id="KW-1185">Reference proteome</keyword>
<sequence length="326" mass="37283">MRYGQCRSEALQLYGMAMKAVRVALKDPSQAYTVSTVLAIHTLMVSQEFLIYPEIPSTAHLKMMFHLLRHAVKHGWIQEFEHILLMAVTWGIIWESMVQPYIKLEPWFHDLVKAPSQGPHKRTYTTYTAYHTSMAQVQKYLADPEGNSRQVQHAYQLFKLEQPPIREACEKADAAAVEKNAPLSAHKYKYNIQTFAAYQIMLGIAAVLNRILRKLHPHDEQLTLDMNFLCDEAIWAAQVSSGYKPIGSGFAPETLVTVWSVMETSAESVKLEAAILNYWSDDETGERWMGRARVLKKYMDEMMEDKPRETQASSEGLIEEFEACST</sequence>
<name>A0ACC1RP50_9HYPO</name>
<proteinExistence type="predicted"/>
<organism evidence="1 2">
    <name type="scientific">Fusarium decemcellulare</name>
    <dbReference type="NCBI Taxonomy" id="57161"/>
    <lineage>
        <taxon>Eukaryota</taxon>
        <taxon>Fungi</taxon>
        <taxon>Dikarya</taxon>
        <taxon>Ascomycota</taxon>
        <taxon>Pezizomycotina</taxon>
        <taxon>Sordariomycetes</taxon>
        <taxon>Hypocreomycetidae</taxon>
        <taxon>Hypocreales</taxon>
        <taxon>Nectriaceae</taxon>
        <taxon>Fusarium</taxon>
        <taxon>Fusarium decemcellulare species complex</taxon>
    </lineage>
</organism>
<evidence type="ECO:0000313" key="2">
    <source>
        <dbReference type="Proteomes" id="UP001148629"/>
    </source>
</evidence>
<comment type="caution">
    <text evidence="1">The sequence shown here is derived from an EMBL/GenBank/DDBJ whole genome shotgun (WGS) entry which is preliminary data.</text>
</comment>
<dbReference type="EMBL" id="JANRMS010002186">
    <property type="protein sequence ID" value="KAJ3523818.1"/>
    <property type="molecule type" value="Genomic_DNA"/>
</dbReference>
<protein>
    <submittedName>
        <fullName evidence="1">Uncharacterized protein</fullName>
    </submittedName>
</protein>
<evidence type="ECO:0000313" key="1">
    <source>
        <dbReference type="EMBL" id="KAJ3523818.1"/>
    </source>
</evidence>